<evidence type="ECO:0000313" key="1">
    <source>
        <dbReference type="EMBL" id="GAA4631989.1"/>
    </source>
</evidence>
<sequence>MCPPVAAVRSPEKAAAISRGDWYTDSTDLRQLIGRPAAPLANVVTAALKAL</sequence>
<evidence type="ECO:0000313" key="2">
    <source>
        <dbReference type="Proteomes" id="UP001501442"/>
    </source>
</evidence>
<protein>
    <submittedName>
        <fullName evidence="1">Uncharacterized protein</fullName>
    </submittedName>
</protein>
<gene>
    <name evidence="1" type="ORF">GCM10023196_063560</name>
</gene>
<name>A0ABP8UKA0_9ACTN</name>
<dbReference type="Proteomes" id="UP001501442">
    <property type="component" value="Unassembled WGS sequence"/>
</dbReference>
<keyword evidence="2" id="KW-1185">Reference proteome</keyword>
<organism evidence="1 2">
    <name type="scientific">Actinoallomurus vinaceus</name>
    <dbReference type="NCBI Taxonomy" id="1080074"/>
    <lineage>
        <taxon>Bacteria</taxon>
        <taxon>Bacillati</taxon>
        <taxon>Actinomycetota</taxon>
        <taxon>Actinomycetes</taxon>
        <taxon>Streptosporangiales</taxon>
        <taxon>Thermomonosporaceae</taxon>
        <taxon>Actinoallomurus</taxon>
    </lineage>
</organism>
<reference evidence="2" key="1">
    <citation type="journal article" date="2019" name="Int. J. Syst. Evol. Microbiol.">
        <title>The Global Catalogue of Microorganisms (GCM) 10K type strain sequencing project: providing services to taxonomists for standard genome sequencing and annotation.</title>
        <authorList>
            <consortium name="The Broad Institute Genomics Platform"/>
            <consortium name="The Broad Institute Genome Sequencing Center for Infectious Disease"/>
            <person name="Wu L."/>
            <person name="Ma J."/>
        </authorList>
    </citation>
    <scope>NUCLEOTIDE SEQUENCE [LARGE SCALE GENOMIC DNA]</scope>
    <source>
        <strain evidence="2">JCM 17939</strain>
    </source>
</reference>
<proteinExistence type="predicted"/>
<comment type="caution">
    <text evidence="1">The sequence shown here is derived from an EMBL/GenBank/DDBJ whole genome shotgun (WGS) entry which is preliminary data.</text>
</comment>
<accession>A0ABP8UKA0</accession>
<dbReference type="EMBL" id="BAABHK010000010">
    <property type="protein sequence ID" value="GAA4631989.1"/>
    <property type="molecule type" value="Genomic_DNA"/>
</dbReference>